<dbReference type="EMBL" id="CP036279">
    <property type="protein sequence ID" value="QDU61079.1"/>
    <property type="molecule type" value="Genomic_DNA"/>
</dbReference>
<reference evidence="2 3" key="1">
    <citation type="submission" date="2019-02" db="EMBL/GenBank/DDBJ databases">
        <title>Deep-cultivation of Planctomycetes and their phenomic and genomic characterization uncovers novel biology.</title>
        <authorList>
            <person name="Wiegand S."/>
            <person name="Jogler M."/>
            <person name="Boedeker C."/>
            <person name="Pinto D."/>
            <person name="Vollmers J."/>
            <person name="Rivas-Marin E."/>
            <person name="Kohn T."/>
            <person name="Peeters S.H."/>
            <person name="Heuer A."/>
            <person name="Rast P."/>
            <person name="Oberbeckmann S."/>
            <person name="Bunk B."/>
            <person name="Jeske O."/>
            <person name="Meyerdierks A."/>
            <person name="Storesund J.E."/>
            <person name="Kallscheuer N."/>
            <person name="Luecker S."/>
            <person name="Lage O.M."/>
            <person name="Pohl T."/>
            <person name="Merkel B.J."/>
            <person name="Hornburger P."/>
            <person name="Mueller R.-W."/>
            <person name="Bruemmer F."/>
            <person name="Labrenz M."/>
            <person name="Spormann A.M."/>
            <person name="Op den Camp H."/>
            <person name="Overmann J."/>
            <person name="Amann R."/>
            <person name="Jetten M.S.M."/>
            <person name="Mascher T."/>
            <person name="Medema M.H."/>
            <person name="Devos D.P."/>
            <person name="Kaster A.-K."/>
            <person name="Ovreas L."/>
            <person name="Rohde M."/>
            <person name="Galperin M.Y."/>
            <person name="Jogler C."/>
        </authorList>
    </citation>
    <scope>NUCLEOTIDE SEQUENCE [LARGE SCALE GENOMIC DNA]</scope>
    <source>
        <strain evidence="2 3">Pan216</strain>
    </source>
</reference>
<name>A0A518B270_9BACT</name>
<sequence length="188" mass="20598">MVEPGHKFNSWEFESTATRPLVGVSDLATQQSVDSWRSSPQGIGNDSWDVAKPLQPTSVNLVVAIVEDREEIERGGVDRGSQVGDLQRIPTNVKGPGAECCQGTLDSPWGAQRSSPDWDEGASDRPASSRHGRCDCRVGLAGPSPRSSGRGRRQKGESPDRVASAHRRVHGRKRTRHETRPISTKRRK</sequence>
<evidence type="ECO:0000256" key="1">
    <source>
        <dbReference type="SAM" id="MobiDB-lite"/>
    </source>
</evidence>
<feature type="compositionally biased region" description="Basic residues" evidence="1">
    <location>
        <begin position="164"/>
        <end position="188"/>
    </location>
</feature>
<evidence type="ECO:0000313" key="2">
    <source>
        <dbReference type="EMBL" id="QDU61079.1"/>
    </source>
</evidence>
<accession>A0A518B270</accession>
<feature type="region of interest" description="Disordered" evidence="1">
    <location>
        <begin position="76"/>
        <end position="188"/>
    </location>
</feature>
<protein>
    <submittedName>
        <fullName evidence="2">Uncharacterized protein</fullName>
    </submittedName>
</protein>
<keyword evidence="3" id="KW-1185">Reference proteome</keyword>
<proteinExistence type="predicted"/>
<evidence type="ECO:0000313" key="3">
    <source>
        <dbReference type="Proteomes" id="UP000317093"/>
    </source>
</evidence>
<dbReference type="KEGG" id="knv:Pan216_19320"/>
<organism evidence="2 3">
    <name type="scientific">Kolteria novifilia</name>
    <dbReference type="NCBI Taxonomy" id="2527975"/>
    <lineage>
        <taxon>Bacteria</taxon>
        <taxon>Pseudomonadati</taxon>
        <taxon>Planctomycetota</taxon>
        <taxon>Planctomycetia</taxon>
        <taxon>Kolteriales</taxon>
        <taxon>Kolteriaceae</taxon>
        <taxon>Kolteria</taxon>
    </lineage>
</organism>
<gene>
    <name evidence="2" type="ORF">Pan216_19320</name>
</gene>
<dbReference type="Proteomes" id="UP000317093">
    <property type="component" value="Chromosome"/>
</dbReference>
<dbReference type="AlphaFoldDB" id="A0A518B270"/>